<dbReference type="HAMAP" id="MF_00509">
    <property type="entry name" value="ZipA"/>
    <property type="match status" value="1"/>
</dbReference>
<feature type="region of interest" description="Disordered" evidence="10">
    <location>
        <begin position="160"/>
        <end position="220"/>
    </location>
</feature>
<evidence type="ECO:0000313" key="13">
    <source>
        <dbReference type="Proteomes" id="UP000321764"/>
    </source>
</evidence>
<evidence type="ECO:0000256" key="9">
    <source>
        <dbReference type="RuleBase" id="RU003612"/>
    </source>
</evidence>
<gene>
    <name evidence="8 12" type="primary">zipA</name>
    <name evidence="12" type="ORF">FME95_03955</name>
</gene>
<protein>
    <recommendedName>
        <fullName evidence="8 9">Cell division protein ZipA</fullName>
    </recommendedName>
</protein>
<feature type="transmembrane region" description="Helical" evidence="8">
    <location>
        <begin position="6"/>
        <end position="21"/>
    </location>
</feature>
<dbReference type="PANTHER" id="PTHR38685">
    <property type="entry name" value="CELL DIVISION PROTEIN ZIPA"/>
    <property type="match status" value="1"/>
</dbReference>
<dbReference type="InterPro" id="IPR011919">
    <property type="entry name" value="Cell_div_ZipA"/>
</dbReference>
<dbReference type="SUPFAM" id="SSF64383">
    <property type="entry name" value="Cell-division protein ZipA, C-terminal domain"/>
    <property type="match status" value="1"/>
</dbReference>
<dbReference type="GO" id="GO:0005886">
    <property type="term" value="C:plasma membrane"/>
    <property type="evidence" value="ECO:0007669"/>
    <property type="project" value="UniProtKB-SubCell"/>
</dbReference>
<dbReference type="PANTHER" id="PTHR38685:SF1">
    <property type="entry name" value="CELL DIVISION PROTEIN ZIPA"/>
    <property type="match status" value="1"/>
</dbReference>
<comment type="function">
    <text evidence="8 9">Essential cell division protein that stabilizes the FtsZ protofilaments by cross-linking them and that serves as a cytoplasmic membrane anchor for the Z ring. Also required for the recruitment to the septal ring of downstream cell division proteins.</text>
</comment>
<keyword evidence="4 8" id="KW-0812">Transmembrane</keyword>
<comment type="subcellular location">
    <subcellularLocation>
        <location evidence="8">Cell inner membrane</location>
        <topology evidence="8">Single-pass type I membrane protein</topology>
    </subcellularLocation>
    <text evidence="8">Localizes to the Z ring in an FtsZ-dependent manner.</text>
</comment>
<dbReference type="Gene3D" id="3.30.1400.10">
    <property type="entry name" value="ZipA, C-terminal FtsZ-binding domain"/>
    <property type="match status" value="1"/>
</dbReference>
<feature type="compositionally biased region" description="Low complexity" evidence="10">
    <location>
        <begin position="201"/>
        <end position="217"/>
    </location>
</feature>
<organism evidence="12 13">
    <name type="scientific">Reinekea thalattae</name>
    <dbReference type="NCBI Taxonomy" id="2593301"/>
    <lineage>
        <taxon>Bacteria</taxon>
        <taxon>Pseudomonadati</taxon>
        <taxon>Pseudomonadota</taxon>
        <taxon>Gammaproteobacteria</taxon>
        <taxon>Oceanospirillales</taxon>
        <taxon>Saccharospirillaceae</taxon>
        <taxon>Reinekea</taxon>
    </lineage>
</organism>
<dbReference type="InterPro" id="IPR036765">
    <property type="entry name" value="ZipA_FtsZ-bd_C_sf"/>
</dbReference>
<evidence type="ECO:0000256" key="4">
    <source>
        <dbReference type="ARBA" id="ARBA00022692"/>
    </source>
</evidence>
<evidence type="ECO:0000256" key="7">
    <source>
        <dbReference type="ARBA" id="ARBA00023306"/>
    </source>
</evidence>
<keyword evidence="3 8" id="KW-0132">Cell division</keyword>
<dbReference type="GO" id="GO:0043093">
    <property type="term" value="P:FtsZ-dependent cytokinesis"/>
    <property type="evidence" value="ECO:0007669"/>
    <property type="project" value="UniProtKB-UniRule"/>
</dbReference>
<keyword evidence="6 8" id="KW-0472">Membrane</keyword>
<dbReference type="AlphaFoldDB" id="A0A5C8Z908"/>
<feature type="compositionally biased region" description="Polar residues" evidence="10">
    <location>
        <begin position="69"/>
        <end position="90"/>
    </location>
</feature>
<keyword evidence="13" id="KW-1185">Reference proteome</keyword>
<keyword evidence="7 8" id="KW-0131">Cell cycle</keyword>
<evidence type="ECO:0000259" key="11">
    <source>
        <dbReference type="SMART" id="SM00771"/>
    </source>
</evidence>
<evidence type="ECO:0000256" key="10">
    <source>
        <dbReference type="SAM" id="MobiDB-lite"/>
    </source>
</evidence>
<reference evidence="12 13" key="1">
    <citation type="submission" date="2019-07" db="EMBL/GenBank/DDBJ databases">
        <title>Reinekea sp. strain SSH23 genome sequencing and assembly.</title>
        <authorList>
            <person name="Kim I."/>
        </authorList>
    </citation>
    <scope>NUCLEOTIDE SEQUENCE [LARGE SCALE GENOMIC DNA]</scope>
    <source>
        <strain evidence="12 13">SSH23</strain>
    </source>
</reference>
<keyword evidence="2 8" id="KW-0997">Cell inner membrane</keyword>
<dbReference type="SMART" id="SM00771">
    <property type="entry name" value="ZipA_C"/>
    <property type="match status" value="1"/>
</dbReference>
<dbReference type="EMBL" id="VKAD01000001">
    <property type="protein sequence ID" value="TXR53723.1"/>
    <property type="molecule type" value="Genomic_DNA"/>
</dbReference>
<dbReference type="RefSeq" id="WP_147713122.1">
    <property type="nucleotide sequence ID" value="NZ_VKAD01000001.1"/>
</dbReference>
<evidence type="ECO:0000256" key="1">
    <source>
        <dbReference type="ARBA" id="ARBA00022475"/>
    </source>
</evidence>
<dbReference type="InterPro" id="IPR007449">
    <property type="entry name" value="ZipA_FtsZ-bd_C"/>
</dbReference>
<dbReference type="Pfam" id="PF04354">
    <property type="entry name" value="ZipA_C"/>
    <property type="match status" value="1"/>
</dbReference>
<evidence type="ECO:0000256" key="2">
    <source>
        <dbReference type="ARBA" id="ARBA00022519"/>
    </source>
</evidence>
<evidence type="ECO:0000256" key="5">
    <source>
        <dbReference type="ARBA" id="ARBA00022989"/>
    </source>
</evidence>
<evidence type="ECO:0000256" key="6">
    <source>
        <dbReference type="ARBA" id="ARBA00023136"/>
    </source>
</evidence>
<evidence type="ECO:0000256" key="8">
    <source>
        <dbReference type="HAMAP-Rule" id="MF_00509"/>
    </source>
</evidence>
<keyword evidence="5 8" id="KW-1133">Transmembrane helix</keyword>
<feature type="region of interest" description="Disordered" evidence="10">
    <location>
        <begin position="50"/>
        <end position="92"/>
    </location>
</feature>
<name>A0A5C8Z908_9GAMM</name>
<dbReference type="GO" id="GO:0032153">
    <property type="term" value="C:cell division site"/>
    <property type="evidence" value="ECO:0007669"/>
    <property type="project" value="UniProtKB-UniRule"/>
</dbReference>
<comment type="similarity">
    <text evidence="8 9">Belongs to the ZipA family.</text>
</comment>
<comment type="subunit">
    <text evidence="8">Interacts with FtsZ via their C-terminal domains.</text>
</comment>
<comment type="caution">
    <text evidence="12">The sequence shown here is derived from an EMBL/GenBank/DDBJ whole genome shotgun (WGS) entry which is preliminary data.</text>
</comment>
<proteinExistence type="inferred from homology"/>
<accession>A0A5C8Z908</accession>
<feature type="compositionally biased region" description="Acidic residues" evidence="10">
    <location>
        <begin position="160"/>
        <end position="200"/>
    </location>
</feature>
<feature type="domain" description="ZipA C-terminal FtsZ-binding" evidence="11">
    <location>
        <begin position="225"/>
        <end position="352"/>
    </location>
</feature>
<evidence type="ECO:0000256" key="3">
    <source>
        <dbReference type="ARBA" id="ARBA00022618"/>
    </source>
</evidence>
<dbReference type="OrthoDB" id="7054914at2"/>
<dbReference type="GO" id="GO:0000917">
    <property type="term" value="P:division septum assembly"/>
    <property type="evidence" value="ECO:0007669"/>
    <property type="project" value="TreeGrafter"/>
</dbReference>
<dbReference type="NCBIfam" id="TIGR02205">
    <property type="entry name" value="septum_zipA"/>
    <property type="match status" value="1"/>
</dbReference>
<evidence type="ECO:0000313" key="12">
    <source>
        <dbReference type="EMBL" id="TXR53723.1"/>
    </source>
</evidence>
<keyword evidence="1 8" id="KW-1003">Cell membrane</keyword>
<sequence>MREIIIFLGLIAISLIIWDGLRRMKAANKKADDDYQDPEELARKAQIARELPNGGARVRKQKKAATPAPENTDTNTEAHTATNKSLTRLNLQERVPMLMERIELDDEAEQASTEATADTEQAELDFGAQLSIDDIDEQPVSLSSNQPTNAELESIEAELLPEEQEQSEPEQIEPEFDESGLAESEFEDKDLTEPASEEPESQPATAISAEQAEAGLESAEELEPVEDLVIMHVMAKQGQELSGSEILELLLASGLRHGPMGIFHYRNPKGQTEFSLANCVHPGTFNPDAMSQLNTPGITLFLQLPSRANSMEAFEHMYQMGTYLAKKLDADLLDEEHSTVTAQRCEYYREKLRAFARSKLLPD</sequence>
<dbReference type="Proteomes" id="UP000321764">
    <property type="component" value="Unassembled WGS sequence"/>
</dbReference>